<organism evidence="2">
    <name type="scientific">freshwater metagenome</name>
    <dbReference type="NCBI Taxonomy" id="449393"/>
    <lineage>
        <taxon>unclassified sequences</taxon>
        <taxon>metagenomes</taxon>
        <taxon>ecological metagenomes</taxon>
    </lineage>
</organism>
<sequence>MKCAVLGSPIAHSKSPQLHLAGYAFLGLDWSYERHEIARAELSDFVSKLDNTWAGLSLTMPLKEEGLDLADDVDLLARRVGGANTLVREGGKWRAFNTDVLGFAQIFRMQTRLGNVSILGGGATARAALAALEPYDAQVSVYLRSAHRIASIEKAFGGNSNRLIIRDWEERADSLLDPLLISTTPDGASDDLVGVIEDESIGVRTEMFIDALYGNWPTPLAQSLSERGCEVLSGKTLLVYQAVEQIRLMTHLDFDQQEMEAHLFEAVEK</sequence>
<dbReference type="GO" id="GO:0009423">
    <property type="term" value="P:chorismate biosynthetic process"/>
    <property type="evidence" value="ECO:0007669"/>
    <property type="project" value="TreeGrafter"/>
</dbReference>
<evidence type="ECO:0000313" key="2">
    <source>
        <dbReference type="EMBL" id="CAB4709614.1"/>
    </source>
</evidence>
<feature type="domain" description="Shikimate dehydrogenase substrate binding N-terminal" evidence="1">
    <location>
        <begin position="5"/>
        <end position="86"/>
    </location>
</feature>
<dbReference type="Gene3D" id="3.40.50.10860">
    <property type="entry name" value="Leucine Dehydrogenase, chain A, domain 1"/>
    <property type="match status" value="1"/>
</dbReference>
<dbReference type="AlphaFoldDB" id="A0A6J6QQI2"/>
<dbReference type="GO" id="GO:0019632">
    <property type="term" value="P:shikimate metabolic process"/>
    <property type="evidence" value="ECO:0007669"/>
    <property type="project" value="TreeGrafter"/>
</dbReference>
<dbReference type="InterPro" id="IPR013708">
    <property type="entry name" value="Shikimate_DH-bd_N"/>
</dbReference>
<dbReference type="PANTHER" id="PTHR21089">
    <property type="entry name" value="SHIKIMATE DEHYDROGENASE"/>
    <property type="match status" value="1"/>
</dbReference>
<evidence type="ECO:0000259" key="1">
    <source>
        <dbReference type="Pfam" id="PF08501"/>
    </source>
</evidence>
<dbReference type="EMBL" id="CAEZXW010000077">
    <property type="protein sequence ID" value="CAB4709614.1"/>
    <property type="molecule type" value="Genomic_DNA"/>
</dbReference>
<dbReference type="SUPFAM" id="SSF53223">
    <property type="entry name" value="Aminoacid dehydrogenase-like, N-terminal domain"/>
    <property type="match status" value="1"/>
</dbReference>
<dbReference type="PANTHER" id="PTHR21089:SF1">
    <property type="entry name" value="BIFUNCTIONAL 3-DEHYDROQUINATE DEHYDRATASE_SHIKIMATE DEHYDROGENASE, CHLOROPLASTIC"/>
    <property type="match status" value="1"/>
</dbReference>
<protein>
    <submittedName>
        <fullName evidence="2">Unannotated protein</fullName>
    </submittedName>
</protein>
<dbReference type="InterPro" id="IPR046346">
    <property type="entry name" value="Aminoacid_DH-like_N_sf"/>
</dbReference>
<dbReference type="InterPro" id="IPR022893">
    <property type="entry name" value="Shikimate_DH_fam"/>
</dbReference>
<reference evidence="2" key="1">
    <citation type="submission" date="2020-05" db="EMBL/GenBank/DDBJ databases">
        <authorList>
            <person name="Chiriac C."/>
            <person name="Salcher M."/>
            <person name="Ghai R."/>
            <person name="Kavagutti S V."/>
        </authorList>
    </citation>
    <scope>NUCLEOTIDE SEQUENCE</scope>
</reference>
<dbReference type="EMBL" id="CAFBMD010000008">
    <property type="protein sequence ID" value="CAB4889573.1"/>
    <property type="molecule type" value="Genomic_DNA"/>
</dbReference>
<evidence type="ECO:0000313" key="3">
    <source>
        <dbReference type="EMBL" id="CAB4769100.1"/>
    </source>
</evidence>
<dbReference type="Gene3D" id="3.40.50.720">
    <property type="entry name" value="NAD(P)-binding Rossmann-like Domain"/>
    <property type="match status" value="1"/>
</dbReference>
<proteinExistence type="predicted"/>
<dbReference type="GO" id="GO:0050661">
    <property type="term" value="F:NADP binding"/>
    <property type="evidence" value="ECO:0007669"/>
    <property type="project" value="TreeGrafter"/>
</dbReference>
<evidence type="ECO:0000313" key="6">
    <source>
        <dbReference type="EMBL" id="CAB5045482.1"/>
    </source>
</evidence>
<dbReference type="EMBL" id="CAEZZQ010000021">
    <property type="protein sequence ID" value="CAB4769100.1"/>
    <property type="molecule type" value="Genomic_DNA"/>
</dbReference>
<name>A0A6J6QQI2_9ZZZZ</name>
<dbReference type="EMBL" id="CAFBQF010000008">
    <property type="protein sequence ID" value="CAB5045482.1"/>
    <property type="molecule type" value="Genomic_DNA"/>
</dbReference>
<dbReference type="Pfam" id="PF08501">
    <property type="entry name" value="Shikimate_dh_N"/>
    <property type="match status" value="1"/>
</dbReference>
<dbReference type="InterPro" id="IPR036291">
    <property type="entry name" value="NAD(P)-bd_dom_sf"/>
</dbReference>
<evidence type="ECO:0000313" key="4">
    <source>
        <dbReference type="EMBL" id="CAB4889573.1"/>
    </source>
</evidence>
<accession>A0A6J6QQI2</accession>
<evidence type="ECO:0000313" key="5">
    <source>
        <dbReference type="EMBL" id="CAB5036527.1"/>
    </source>
</evidence>
<dbReference type="SUPFAM" id="SSF51735">
    <property type="entry name" value="NAD(P)-binding Rossmann-fold domains"/>
    <property type="match status" value="1"/>
</dbReference>
<dbReference type="EMBL" id="CAFBQA010000015">
    <property type="protein sequence ID" value="CAB5036527.1"/>
    <property type="molecule type" value="Genomic_DNA"/>
</dbReference>
<dbReference type="GO" id="GO:0005829">
    <property type="term" value="C:cytosol"/>
    <property type="evidence" value="ECO:0007669"/>
    <property type="project" value="TreeGrafter"/>
</dbReference>
<gene>
    <name evidence="2" type="ORF">UFOPK2593_01095</name>
    <name evidence="3" type="ORF">UFOPK2894_00479</name>
    <name evidence="4" type="ORF">UFOPK3492_00228</name>
    <name evidence="5" type="ORF">UFOPK4234_00458</name>
    <name evidence="6" type="ORF">UFOPK4295_00263</name>
</gene>
<dbReference type="GO" id="GO:0004764">
    <property type="term" value="F:shikimate 3-dehydrogenase (NADP+) activity"/>
    <property type="evidence" value="ECO:0007669"/>
    <property type="project" value="InterPro"/>
</dbReference>